<gene>
    <name evidence="1" type="ORF">NPIL_417871</name>
</gene>
<name>A0A8X6TDT4_NEPPI</name>
<comment type="caution">
    <text evidence="1">The sequence shown here is derived from an EMBL/GenBank/DDBJ whole genome shotgun (WGS) entry which is preliminary data.</text>
</comment>
<accession>A0A8X6TDT4</accession>
<organism evidence="1 2">
    <name type="scientific">Nephila pilipes</name>
    <name type="common">Giant wood spider</name>
    <name type="synonym">Nephila maculata</name>
    <dbReference type="NCBI Taxonomy" id="299642"/>
    <lineage>
        <taxon>Eukaryota</taxon>
        <taxon>Metazoa</taxon>
        <taxon>Ecdysozoa</taxon>
        <taxon>Arthropoda</taxon>
        <taxon>Chelicerata</taxon>
        <taxon>Arachnida</taxon>
        <taxon>Araneae</taxon>
        <taxon>Araneomorphae</taxon>
        <taxon>Entelegynae</taxon>
        <taxon>Araneoidea</taxon>
        <taxon>Nephilidae</taxon>
        <taxon>Nephila</taxon>
    </lineage>
</organism>
<dbReference type="Proteomes" id="UP000887013">
    <property type="component" value="Unassembled WGS sequence"/>
</dbReference>
<protein>
    <submittedName>
        <fullName evidence="1">Uncharacterized protein</fullName>
    </submittedName>
</protein>
<dbReference type="EMBL" id="BMAW01101535">
    <property type="protein sequence ID" value="GFS99886.1"/>
    <property type="molecule type" value="Genomic_DNA"/>
</dbReference>
<evidence type="ECO:0000313" key="2">
    <source>
        <dbReference type="Proteomes" id="UP000887013"/>
    </source>
</evidence>
<dbReference type="AlphaFoldDB" id="A0A8X6TDT4"/>
<evidence type="ECO:0000313" key="1">
    <source>
        <dbReference type="EMBL" id="GFS99886.1"/>
    </source>
</evidence>
<reference evidence="1" key="1">
    <citation type="submission" date="2020-08" db="EMBL/GenBank/DDBJ databases">
        <title>Multicomponent nature underlies the extraordinary mechanical properties of spider dragline silk.</title>
        <authorList>
            <person name="Kono N."/>
            <person name="Nakamura H."/>
            <person name="Mori M."/>
            <person name="Yoshida Y."/>
            <person name="Ohtoshi R."/>
            <person name="Malay A.D."/>
            <person name="Moran D.A.P."/>
            <person name="Tomita M."/>
            <person name="Numata K."/>
            <person name="Arakawa K."/>
        </authorList>
    </citation>
    <scope>NUCLEOTIDE SEQUENCE</scope>
</reference>
<keyword evidence="2" id="KW-1185">Reference proteome</keyword>
<sequence length="95" mass="11346">MELSEDQWKLERCDTSRAKTKKGITDDFSAASLGIGNALQRWSLCFSVEFIPSLFYPIFYPRFMREEIYHVFSSFQQPYAEWIFHREMSLIFSLE</sequence>
<proteinExistence type="predicted"/>